<evidence type="ECO:0000256" key="2">
    <source>
        <dbReference type="ARBA" id="ARBA00022777"/>
    </source>
</evidence>
<evidence type="ECO:0000313" key="4">
    <source>
        <dbReference type="EMBL" id="TCL03311.1"/>
    </source>
</evidence>
<dbReference type="PANTHER" id="PTHR28629">
    <property type="entry name" value="TRIOKINASE/FMN CYCLASE"/>
    <property type="match status" value="1"/>
</dbReference>
<keyword evidence="1" id="KW-0808">Transferase</keyword>
<dbReference type="GO" id="GO:0019563">
    <property type="term" value="P:glycerol catabolic process"/>
    <property type="evidence" value="ECO:0007669"/>
    <property type="project" value="TreeGrafter"/>
</dbReference>
<dbReference type="GO" id="GO:0004371">
    <property type="term" value="F:glycerone kinase activity"/>
    <property type="evidence" value="ECO:0007669"/>
    <property type="project" value="InterPro"/>
</dbReference>
<dbReference type="InterPro" id="IPR050861">
    <property type="entry name" value="Dihydroxyacetone_Kinase"/>
</dbReference>
<dbReference type="AlphaFoldDB" id="A0A4R1NCJ0"/>
<dbReference type="Pfam" id="PF02734">
    <property type="entry name" value="Dak2"/>
    <property type="match status" value="1"/>
</dbReference>
<proteinExistence type="predicted"/>
<dbReference type="SMART" id="SM01120">
    <property type="entry name" value="Dak2"/>
    <property type="match status" value="1"/>
</dbReference>
<accession>A0A4R1NCJ0</accession>
<reference evidence="4 5" key="1">
    <citation type="submission" date="2019-02" db="EMBL/GenBank/DDBJ databases">
        <title>Investigation of anaerobic lignin degradation for improved lignocellulosic biofuels.</title>
        <authorList>
            <person name="Deangelis K."/>
        </authorList>
    </citation>
    <scope>NUCLEOTIDE SEQUENCE [LARGE SCALE GENOMIC DNA]</scope>
    <source>
        <strain evidence="4 5">159R</strain>
    </source>
</reference>
<dbReference type="RefSeq" id="WP_132922193.1">
    <property type="nucleotide sequence ID" value="NZ_SJOI01000001.1"/>
</dbReference>
<dbReference type="NCBIfam" id="TIGR02365">
    <property type="entry name" value="dha_L_ycgS"/>
    <property type="match status" value="1"/>
</dbReference>
<evidence type="ECO:0000313" key="5">
    <source>
        <dbReference type="Proteomes" id="UP000294555"/>
    </source>
</evidence>
<organism evidence="4 5">
    <name type="scientific">Sodalis ligni</name>
    <dbReference type="NCBI Taxonomy" id="2697027"/>
    <lineage>
        <taxon>Bacteria</taxon>
        <taxon>Pseudomonadati</taxon>
        <taxon>Pseudomonadota</taxon>
        <taxon>Gammaproteobacteria</taxon>
        <taxon>Enterobacterales</taxon>
        <taxon>Bruguierivoracaceae</taxon>
        <taxon>Sodalis</taxon>
    </lineage>
</organism>
<name>A0A4R1NCJ0_9GAMM</name>
<dbReference type="InterPro" id="IPR036117">
    <property type="entry name" value="DhaL_dom_sf"/>
</dbReference>
<protein>
    <submittedName>
        <fullName evidence="4">Dihydroxyacetone kinase DhaL subunit</fullName>
    </submittedName>
</protein>
<dbReference type="Gene3D" id="1.25.40.340">
    <property type="match status" value="1"/>
</dbReference>
<sequence length="214" mass="21874">MNATEMSSLLRFVANKMIASEPELTRLDMAVGDGDHGVGMQRGFTAVEKLLSQAPGQAEDIGVLLTRVGTELMSSMGGASGAIFGTLFRAGGKSLTGETVLTTPLLTRFLSSGLDAVCKRGGAKPGDKTMVDALAAAAAASQSLGSEPLYAALPKIARAAGQGAEGTKQMVAAFGRAKALGERSIGHPDPGAVSMSLILSFMAEGIKRHEPVAL</sequence>
<gene>
    <name evidence="4" type="ORF">EZJ58_1372</name>
</gene>
<dbReference type="PROSITE" id="PS51480">
    <property type="entry name" value="DHAL"/>
    <property type="match status" value="1"/>
</dbReference>
<dbReference type="FunFam" id="1.25.40.340:FF:000002">
    <property type="entry name" value="Dihydroxyacetone kinase, L subunit"/>
    <property type="match status" value="1"/>
</dbReference>
<dbReference type="SUPFAM" id="SSF101473">
    <property type="entry name" value="DhaL-like"/>
    <property type="match status" value="1"/>
</dbReference>
<dbReference type="GO" id="GO:0005829">
    <property type="term" value="C:cytosol"/>
    <property type="evidence" value="ECO:0007669"/>
    <property type="project" value="TreeGrafter"/>
</dbReference>
<dbReference type="PANTHER" id="PTHR28629:SF4">
    <property type="entry name" value="TRIOKINASE_FMN CYCLASE"/>
    <property type="match status" value="1"/>
</dbReference>
<comment type="caution">
    <text evidence="4">The sequence shown here is derived from an EMBL/GenBank/DDBJ whole genome shotgun (WGS) entry which is preliminary data.</text>
</comment>
<dbReference type="EMBL" id="SJOI01000001">
    <property type="protein sequence ID" value="TCL03311.1"/>
    <property type="molecule type" value="Genomic_DNA"/>
</dbReference>
<keyword evidence="5" id="KW-1185">Reference proteome</keyword>
<evidence type="ECO:0000256" key="1">
    <source>
        <dbReference type="ARBA" id="ARBA00022679"/>
    </source>
</evidence>
<keyword evidence="2 4" id="KW-0418">Kinase</keyword>
<dbReference type="InterPro" id="IPR012737">
    <property type="entry name" value="DhaK_L_YcgS"/>
</dbReference>
<dbReference type="Proteomes" id="UP000294555">
    <property type="component" value="Unassembled WGS sequence"/>
</dbReference>
<dbReference type="InterPro" id="IPR004007">
    <property type="entry name" value="DhaL_dom"/>
</dbReference>
<feature type="domain" description="DhaL" evidence="3">
    <location>
        <begin position="4"/>
        <end position="204"/>
    </location>
</feature>
<evidence type="ECO:0000259" key="3">
    <source>
        <dbReference type="PROSITE" id="PS51480"/>
    </source>
</evidence>
<dbReference type="OrthoDB" id="9800291at2"/>